<accession>A0A411DKL0</accession>
<evidence type="ECO:0000313" key="1">
    <source>
        <dbReference type="EMBL" id="QBA20893.1"/>
    </source>
</evidence>
<organism evidence="1">
    <name type="scientific">Chryseobacterium indologenes</name>
    <name type="common">Flavobacterium indologenes</name>
    <dbReference type="NCBI Taxonomy" id="253"/>
    <lineage>
        <taxon>Bacteria</taxon>
        <taxon>Pseudomonadati</taxon>
        <taxon>Bacteroidota</taxon>
        <taxon>Flavobacteriia</taxon>
        <taxon>Flavobacteriales</taxon>
        <taxon>Weeksellaceae</taxon>
        <taxon>Chryseobacterium group</taxon>
        <taxon>Chryseobacterium</taxon>
    </lineage>
</organism>
<protein>
    <recommendedName>
        <fullName evidence="2">KAP NTPase domain-containing protein</fullName>
    </recommendedName>
</protein>
<reference evidence="1" key="1">
    <citation type="submission" date="2019-01" db="EMBL/GenBank/DDBJ databases">
        <title>Whole Genome Sequencing for Putative Detection of Antimicrobial Resistance and Potential Virulence Factors in Chryseobacterium indologenes isolated from Nile Tilapia in Tanzania.</title>
        <authorList>
            <person name="Mwega E."/>
            <person name="Mutoloki S."/>
            <person name="Mugimba K."/>
            <person name="Colquhoun D."/>
            <person name="Mdegela R."/>
            <person name="Evensen O."/>
            <person name="Wasteson Y."/>
        </authorList>
    </citation>
    <scope>NUCLEOTIDE SEQUENCE [LARGE SCALE GENOMIC DNA]</scope>
    <source>
        <strain evidence="1">StR 01</strain>
    </source>
</reference>
<evidence type="ECO:0008006" key="2">
    <source>
        <dbReference type="Google" id="ProtNLM"/>
    </source>
</evidence>
<proteinExistence type="predicted"/>
<sequence>MSETTLEINLDEDYKIRIEKGNNFNDSIFKNVYKSAFNNILEIIKQAENSKDTKYDDFNNIIAFTGERGKGKSSSMISFRDALINKACIDHENFFDNNEVKNVDINIIKNKTFADIDIIDPSLFRGESIFEIILAKMFQKFQDKLHSSHLNINQDDKRELLKHFQNVFQNLQIINSDPKDLYRKESIEALSKLAISSNLRSGFKDLVKCYLEKFENKKSFLIIAIDDFDLNFSNTYLMLEDIRQFLIQPNLIVLISLNKDQLSNSIYNSFLGEFHSKYPIDKNVLRNRTSKYIEKLIPISRTIELPNFILEDEAKIIDIIKIKKLNDTIQYSLKERKIGNLYEFLLFYLSSKLNLLITNYKFRQNLIIPKTLREIKELIQNVYSGDYGTFKKYLLIKSNNDLSPSFSRLFSSIETNESAVLLIVQQFFIDELSEIIDTKVVDLIDGYNPEYVSIGDIISLFENIEKNVRINDVETLRFVDYTKILISLLISHKNLLKNTNRFLYNGINLRLPREYNIRRDWVKFNIDTKLSDFEKSSSNLLIFSLIHVYGDPDYDYRKSKNNYFFRFFENFTQGVLDPFAIFTNYLEIRTFLLFEGFKNTIDLEEMIEDYDEIFLKKLDDPSFTQEFIDGISNFAFAYRDKQPDYFHLIYLYMYNGGIISLRNMKRKNRNLVNDEIINAYMNFPLFKIWEREIDDQNSIARKVVNNMYASSKIDNANRKKSQSVNKIVAEYLKKDLWSKRTLTYFKKRVIDIDPNSSVIKLIEDLYDKIDNVIEHDKQKTILENFQTTLLNKINNG</sequence>
<dbReference type="AlphaFoldDB" id="A0A411DKL0"/>
<name>A0A411DKL0_CHRID</name>
<dbReference type="EMBL" id="CP035532">
    <property type="protein sequence ID" value="QBA20893.1"/>
    <property type="molecule type" value="Genomic_DNA"/>
</dbReference>
<gene>
    <name evidence="1" type="ORF">EU348_06710</name>
</gene>